<organism evidence="3 4">
    <name type="scientific">Tautonia plasticadhaerens</name>
    <dbReference type="NCBI Taxonomy" id="2527974"/>
    <lineage>
        <taxon>Bacteria</taxon>
        <taxon>Pseudomonadati</taxon>
        <taxon>Planctomycetota</taxon>
        <taxon>Planctomycetia</taxon>
        <taxon>Isosphaerales</taxon>
        <taxon>Isosphaeraceae</taxon>
        <taxon>Tautonia</taxon>
    </lineage>
</organism>
<accession>A0A518H9F0</accession>
<keyword evidence="4" id="KW-1185">Reference proteome</keyword>
<dbReference type="KEGG" id="tpla:ElP_53040"/>
<evidence type="ECO:0000313" key="3">
    <source>
        <dbReference type="EMBL" id="QDV37366.1"/>
    </source>
</evidence>
<evidence type="ECO:0000256" key="1">
    <source>
        <dbReference type="SAM" id="MobiDB-lite"/>
    </source>
</evidence>
<feature type="transmembrane region" description="Helical" evidence="2">
    <location>
        <begin position="30"/>
        <end position="54"/>
    </location>
</feature>
<dbReference type="AlphaFoldDB" id="A0A518H9F0"/>
<feature type="region of interest" description="Disordered" evidence="1">
    <location>
        <begin position="1"/>
        <end position="21"/>
    </location>
</feature>
<feature type="compositionally biased region" description="Polar residues" evidence="1">
    <location>
        <begin position="102"/>
        <end position="113"/>
    </location>
</feature>
<sequence>MIESPAAATGVFPPDPAAGSGKEAAVRQGLFAVLLILSAFAGGALINGPGLAWIREQLSRRDAPAPDELADGVPIPEVSGPLTIPAPDADPAPPRLPFPVANSSPFAPPSSTEGGPEARTPESRDAQSPAVPAPKGPSIASSTRPELPADEQTRPQSGPATGAPLPPPSLFDAARNRVPGRPIAQVSASSDEAETREGPADGQPVSPPQQLASGPAPPDDWTDSPDSAAPARPILPAADTSSPPAISRDEGLQKAGVSDSPSEGDWAEVRRRMEQLGVGRFWVEGEFGGPVVFRCVVPVIGDRAVSQHFEAEGSDLLAASQDALRRIALWRATESTP</sequence>
<reference evidence="3 4" key="1">
    <citation type="submission" date="2019-02" db="EMBL/GenBank/DDBJ databases">
        <title>Deep-cultivation of Planctomycetes and their phenomic and genomic characterization uncovers novel biology.</title>
        <authorList>
            <person name="Wiegand S."/>
            <person name="Jogler M."/>
            <person name="Boedeker C."/>
            <person name="Pinto D."/>
            <person name="Vollmers J."/>
            <person name="Rivas-Marin E."/>
            <person name="Kohn T."/>
            <person name="Peeters S.H."/>
            <person name="Heuer A."/>
            <person name="Rast P."/>
            <person name="Oberbeckmann S."/>
            <person name="Bunk B."/>
            <person name="Jeske O."/>
            <person name="Meyerdierks A."/>
            <person name="Storesund J.E."/>
            <person name="Kallscheuer N."/>
            <person name="Luecker S."/>
            <person name="Lage O.M."/>
            <person name="Pohl T."/>
            <person name="Merkel B.J."/>
            <person name="Hornburger P."/>
            <person name="Mueller R.-W."/>
            <person name="Bruemmer F."/>
            <person name="Labrenz M."/>
            <person name="Spormann A.M."/>
            <person name="Op den Camp H."/>
            <person name="Overmann J."/>
            <person name="Amann R."/>
            <person name="Jetten M.S.M."/>
            <person name="Mascher T."/>
            <person name="Medema M.H."/>
            <person name="Devos D.P."/>
            <person name="Kaster A.-K."/>
            <person name="Ovreas L."/>
            <person name="Rohde M."/>
            <person name="Galperin M.Y."/>
            <person name="Jogler C."/>
        </authorList>
    </citation>
    <scope>NUCLEOTIDE SEQUENCE [LARGE SCALE GENOMIC DNA]</scope>
    <source>
        <strain evidence="3 4">ElP</strain>
    </source>
</reference>
<name>A0A518H9F0_9BACT</name>
<dbReference type="EMBL" id="CP036426">
    <property type="protein sequence ID" value="QDV37366.1"/>
    <property type="molecule type" value="Genomic_DNA"/>
</dbReference>
<protein>
    <submittedName>
        <fullName evidence="3">Uncharacterized protein</fullName>
    </submittedName>
</protein>
<gene>
    <name evidence="3" type="ORF">ElP_53040</name>
</gene>
<evidence type="ECO:0000313" key="4">
    <source>
        <dbReference type="Proteomes" id="UP000317835"/>
    </source>
</evidence>
<feature type="compositionally biased region" description="Pro residues" evidence="1">
    <location>
        <begin position="88"/>
        <end position="97"/>
    </location>
</feature>
<evidence type="ECO:0000256" key="2">
    <source>
        <dbReference type="SAM" id="Phobius"/>
    </source>
</evidence>
<keyword evidence="2" id="KW-0812">Transmembrane</keyword>
<dbReference type="Proteomes" id="UP000317835">
    <property type="component" value="Chromosome"/>
</dbReference>
<keyword evidence="2" id="KW-0472">Membrane</keyword>
<keyword evidence="2" id="KW-1133">Transmembrane helix</keyword>
<feature type="region of interest" description="Disordered" evidence="1">
    <location>
        <begin position="64"/>
        <end position="265"/>
    </location>
</feature>
<proteinExistence type="predicted"/>